<protein>
    <recommendedName>
        <fullName evidence="3">Septin-type G domain-containing protein</fullName>
    </recommendedName>
</protein>
<feature type="compositionally biased region" description="Polar residues" evidence="2">
    <location>
        <begin position="437"/>
        <end position="459"/>
    </location>
</feature>
<dbReference type="InterPro" id="IPR030379">
    <property type="entry name" value="G_SEPTIN_dom"/>
</dbReference>
<dbReference type="OrthoDB" id="10261408at2759"/>
<feature type="region of interest" description="Disordered" evidence="2">
    <location>
        <begin position="436"/>
        <end position="527"/>
    </location>
</feature>
<dbReference type="PROSITE" id="PS51719">
    <property type="entry name" value="G_SEPTIN"/>
    <property type="match status" value="1"/>
</dbReference>
<keyword evidence="5" id="KW-1185">Reference proteome</keyword>
<dbReference type="Gene3D" id="3.40.50.300">
    <property type="entry name" value="P-loop containing nucleotide triphosphate hydrolases"/>
    <property type="match status" value="1"/>
</dbReference>
<organism evidence="4 5">
    <name type="scientific">Leucocoprinus leucothites</name>
    <dbReference type="NCBI Taxonomy" id="201217"/>
    <lineage>
        <taxon>Eukaryota</taxon>
        <taxon>Fungi</taxon>
        <taxon>Dikarya</taxon>
        <taxon>Basidiomycota</taxon>
        <taxon>Agaricomycotina</taxon>
        <taxon>Agaricomycetes</taxon>
        <taxon>Agaricomycetidae</taxon>
        <taxon>Agaricales</taxon>
        <taxon>Agaricineae</taxon>
        <taxon>Agaricaceae</taxon>
        <taxon>Leucocoprinus</taxon>
    </lineage>
</organism>
<feature type="region of interest" description="Disordered" evidence="2">
    <location>
        <begin position="558"/>
        <end position="626"/>
    </location>
</feature>
<keyword evidence="1" id="KW-0547">Nucleotide-binding</keyword>
<proteinExistence type="inferred from homology"/>
<feature type="compositionally biased region" description="Basic and acidic residues" evidence="2">
    <location>
        <begin position="461"/>
        <end position="471"/>
    </location>
</feature>
<dbReference type="SUPFAM" id="SSF52540">
    <property type="entry name" value="P-loop containing nucleoside triphosphate hydrolases"/>
    <property type="match status" value="1"/>
</dbReference>
<comment type="caution">
    <text evidence="4">The sequence shown here is derived from an EMBL/GenBank/DDBJ whole genome shotgun (WGS) entry which is preliminary data.</text>
</comment>
<feature type="compositionally biased region" description="Polar residues" evidence="2">
    <location>
        <begin position="325"/>
        <end position="349"/>
    </location>
</feature>
<evidence type="ECO:0000259" key="3">
    <source>
        <dbReference type="PROSITE" id="PS51719"/>
    </source>
</evidence>
<dbReference type="EMBL" id="JAACJO010000003">
    <property type="protein sequence ID" value="KAF5360630.1"/>
    <property type="molecule type" value="Genomic_DNA"/>
</dbReference>
<evidence type="ECO:0000313" key="4">
    <source>
        <dbReference type="EMBL" id="KAF5360630.1"/>
    </source>
</evidence>
<feature type="domain" description="Septin-type G" evidence="3">
    <location>
        <begin position="182"/>
        <end position="688"/>
    </location>
</feature>
<feature type="region of interest" description="Disordered" evidence="2">
    <location>
        <begin position="1"/>
        <end position="33"/>
    </location>
</feature>
<reference evidence="4 5" key="1">
    <citation type="journal article" date="2020" name="ISME J.">
        <title>Uncovering the hidden diversity of litter-decomposition mechanisms in mushroom-forming fungi.</title>
        <authorList>
            <person name="Floudas D."/>
            <person name="Bentzer J."/>
            <person name="Ahren D."/>
            <person name="Johansson T."/>
            <person name="Persson P."/>
            <person name="Tunlid A."/>
        </authorList>
    </citation>
    <scope>NUCLEOTIDE SEQUENCE [LARGE SCALE GENOMIC DNA]</scope>
    <source>
        <strain evidence="4 5">CBS 146.42</strain>
    </source>
</reference>
<name>A0A8H5G9B4_9AGAR</name>
<feature type="compositionally biased region" description="Basic residues" evidence="2">
    <location>
        <begin position="493"/>
        <end position="507"/>
    </location>
</feature>
<dbReference type="GO" id="GO:0005525">
    <property type="term" value="F:GTP binding"/>
    <property type="evidence" value="ECO:0007669"/>
    <property type="project" value="UniProtKB-KW"/>
</dbReference>
<sequence>MFSFRRKPKKPEEPSPIRTSPSLPDLKNTVQGHIPWPEDLVDVAAIRKLEEDEEIDSVAAMTETTHMGGEGTGRPSVVGHQGATRVSFSAGREPVMFHKPFFRNPADSFSRNGVPTSAFASSSTGEADVTTADGTKAPISSFYMSMAIPPEALNQMRKKTYERKEKTESLTGSRVGQRRMKVPPTFNIMVVGGKGTGKSSLLRLLLETAEVSPSATKEQRAGLTKFLDDSTKSTHAIQTTSLEIAENRFDRVMLSVIDTPGLDFQEGRELRLERQVNAILRHVDAQYADTMSEESKVIRQQKGDQHIHLCIYMIDPASVISTATRRTLDATPTSAPTKTRSEATISQSHPPELVPDTSSADESEEEEEDVPLTMTPAEIKVIRRMSNRSNILPVIAHADSLTDEKLAAVKEAVRRGLADAKIDFGVFGSATKFTPEVSKSQKGVTELSNGFDNGSTNGHAENGDSHVVVKDTDEENAEGEDGERQSRPVIKLRPPRHRNLSRSRSRRRDLSSVAEDDSKPVIPDIADPDSVANIRFSAHTFAKSDFISLLPFALITPENKKRRRRPKPTSGSDTPTTPVGASTGAHTTEDGHENQSPQAIETALSPVSPESTQNHNVPTKEPFLQGPPADMKGVFVRKFRWGTVDVLDPKHCDFAALRTAILSTHLKLLKVHTREVLYEKYRTEKLLARRATRQISEEERKRLLEDLGM</sequence>
<dbReference type="PANTHER" id="PTHR18884">
    <property type="entry name" value="SEPTIN"/>
    <property type="match status" value="1"/>
</dbReference>
<dbReference type="InterPro" id="IPR027417">
    <property type="entry name" value="P-loop_NTPase"/>
</dbReference>
<feature type="region of interest" description="Disordered" evidence="2">
    <location>
        <begin position="325"/>
        <end position="371"/>
    </location>
</feature>
<feature type="compositionally biased region" description="Acidic residues" evidence="2">
    <location>
        <begin position="472"/>
        <end position="481"/>
    </location>
</feature>
<accession>A0A8H5G9B4</accession>
<dbReference type="Proteomes" id="UP000559027">
    <property type="component" value="Unassembled WGS sequence"/>
</dbReference>
<feature type="compositionally biased region" description="Polar residues" evidence="2">
    <location>
        <begin position="608"/>
        <end position="617"/>
    </location>
</feature>
<dbReference type="Pfam" id="PF00735">
    <property type="entry name" value="Septin"/>
    <property type="match status" value="3"/>
</dbReference>
<feature type="compositionally biased region" description="Polar residues" evidence="2">
    <location>
        <begin position="569"/>
        <end position="586"/>
    </location>
</feature>
<gene>
    <name evidence="4" type="ORF">D9756_004902</name>
</gene>
<feature type="compositionally biased region" description="Acidic residues" evidence="2">
    <location>
        <begin position="359"/>
        <end position="370"/>
    </location>
</feature>
<keyword evidence="1" id="KW-0342">GTP-binding</keyword>
<evidence type="ECO:0000313" key="5">
    <source>
        <dbReference type="Proteomes" id="UP000559027"/>
    </source>
</evidence>
<comment type="similarity">
    <text evidence="1">Belongs to the TRAFAC class TrmE-Era-EngA-EngB-Septin-like GTPase superfamily. Septin GTPase family.</text>
</comment>
<dbReference type="AlphaFoldDB" id="A0A8H5G9B4"/>
<evidence type="ECO:0000256" key="2">
    <source>
        <dbReference type="SAM" id="MobiDB-lite"/>
    </source>
</evidence>
<evidence type="ECO:0000256" key="1">
    <source>
        <dbReference type="RuleBase" id="RU004560"/>
    </source>
</evidence>